<sequence>FCFFQATTLGVNLKLAKGGQIYWYMHIDHRTWINTLFELDPMMPFGGYKQSGLGRELGAESIDAYTQIKTVVVRY</sequence>
<reference evidence="3 4" key="1">
    <citation type="submission" date="2019-11" db="EMBL/GenBank/DDBJ databases">
        <title>Pedobacter petrophilus genome.</title>
        <authorList>
            <person name="Feldbauer M.J."/>
            <person name="Newman J.D."/>
        </authorList>
    </citation>
    <scope>NUCLEOTIDE SEQUENCE [LARGE SCALE GENOMIC DNA]</scope>
    <source>
        <strain evidence="3 4">LMG 29686</strain>
    </source>
</reference>
<dbReference type="InterPro" id="IPR016162">
    <property type="entry name" value="Ald_DH_N"/>
</dbReference>
<gene>
    <name evidence="3" type="ORF">GJU39_22985</name>
</gene>
<evidence type="ECO:0000313" key="4">
    <source>
        <dbReference type="Proteomes" id="UP000487757"/>
    </source>
</evidence>
<evidence type="ECO:0000259" key="2">
    <source>
        <dbReference type="Pfam" id="PF00171"/>
    </source>
</evidence>
<dbReference type="InterPro" id="IPR015590">
    <property type="entry name" value="Aldehyde_DH_dom"/>
</dbReference>
<dbReference type="SUPFAM" id="SSF53720">
    <property type="entry name" value="ALDH-like"/>
    <property type="match status" value="1"/>
</dbReference>
<organism evidence="3 4">
    <name type="scientific">Pedobacter petrophilus</name>
    <dbReference type="NCBI Taxonomy" id="1908241"/>
    <lineage>
        <taxon>Bacteria</taxon>
        <taxon>Pseudomonadati</taxon>
        <taxon>Bacteroidota</taxon>
        <taxon>Sphingobacteriia</taxon>
        <taxon>Sphingobacteriales</taxon>
        <taxon>Sphingobacteriaceae</taxon>
        <taxon>Pedobacter</taxon>
    </lineage>
</organism>
<dbReference type="RefSeq" id="WP_154283328.1">
    <property type="nucleotide sequence ID" value="NZ_WKKH01000094.1"/>
</dbReference>
<protein>
    <submittedName>
        <fullName evidence="3">Aldehyde dehydrogenase family protein</fullName>
    </submittedName>
</protein>
<dbReference type="InterPro" id="IPR016163">
    <property type="entry name" value="Ald_DH_C"/>
</dbReference>
<feature type="non-terminal residue" evidence="3">
    <location>
        <position position="1"/>
    </location>
</feature>
<dbReference type="OrthoDB" id="781568at2"/>
<dbReference type="AlphaFoldDB" id="A0A7K0G6E3"/>
<dbReference type="GO" id="GO:0016620">
    <property type="term" value="F:oxidoreductase activity, acting on the aldehyde or oxo group of donors, NAD or NADP as acceptor"/>
    <property type="evidence" value="ECO:0007669"/>
    <property type="project" value="InterPro"/>
</dbReference>
<dbReference type="Gene3D" id="3.40.309.10">
    <property type="entry name" value="Aldehyde Dehydrogenase, Chain A, domain 2"/>
    <property type="match status" value="1"/>
</dbReference>
<dbReference type="Gene3D" id="3.40.605.10">
    <property type="entry name" value="Aldehyde Dehydrogenase, Chain A, domain 1"/>
    <property type="match status" value="1"/>
</dbReference>
<accession>A0A7K0G6E3</accession>
<dbReference type="Pfam" id="PF00171">
    <property type="entry name" value="Aldedh"/>
    <property type="match status" value="1"/>
</dbReference>
<dbReference type="FunFam" id="3.40.605.10:FF:000026">
    <property type="entry name" value="Aldehyde dehydrogenase, putative"/>
    <property type="match status" value="1"/>
</dbReference>
<dbReference type="PANTHER" id="PTHR11699">
    <property type="entry name" value="ALDEHYDE DEHYDROGENASE-RELATED"/>
    <property type="match status" value="1"/>
</dbReference>
<proteinExistence type="predicted"/>
<comment type="caution">
    <text evidence="3">The sequence shown here is derived from an EMBL/GenBank/DDBJ whole genome shotgun (WGS) entry which is preliminary data.</text>
</comment>
<evidence type="ECO:0000313" key="3">
    <source>
        <dbReference type="EMBL" id="MRX78934.1"/>
    </source>
</evidence>
<dbReference type="Proteomes" id="UP000487757">
    <property type="component" value="Unassembled WGS sequence"/>
</dbReference>
<dbReference type="EMBL" id="WKKH01000094">
    <property type="protein sequence ID" value="MRX78934.1"/>
    <property type="molecule type" value="Genomic_DNA"/>
</dbReference>
<evidence type="ECO:0000256" key="1">
    <source>
        <dbReference type="ARBA" id="ARBA00023002"/>
    </source>
</evidence>
<dbReference type="InterPro" id="IPR016161">
    <property type="entry name" value="Ald_DH/histidinol_DH"/>
</dbReference>
<name>A0A7K0G6E3_9SPHI</name>
<keyword evidence="4" id="KW-1185">Reference proteome</keyword>
<keyword evidence="1" id="KW-0560">Oxidoreductase</keyword>
<feature type="domain" description="Aldehyde dehydrogenase" evidence="2">
    <location>
        <begin position="31"/>
        <end position="71"/>
    </location>
</feature>